<comment type="caution">
    <text evidence="2">The sequence shown here is derived from an EMBL/GenBank/DDBJ whole genome shotgun (WGS) entry which is preliminary data.</text>
</comment>
<gene>
    <name evidence="2" type="ORF">DFR29_104258</name>
</gene>
<dbReference type="SUPFAM" id="SSF53335">
    <property type="entry name" value="S-adenosyl-L-methionine-dependent methyltransferases"/>
    <property type="match status" value="1"/>
</dbReference>
<dbReference type="CDD" id="cd02440">
    <property type="entry name" value="AdoMet_MTases"/>
    <property type="match status" value="1"/>
</dbReference>
<accession>A0A4R6Z2J1</accession>
<keyword evidence="2" id="KW-0808">Transferase</keyword>
<dbReference type="InterPro" id="IPR025714">
    <property type="entry name" value="Methyltranfer_dom"/>
</dbReference>
<keyword evidence="3" id="KW-1185">Reference proteome</keyword>
<dbReference type="InterPro" id="IPR029063">
    <property type="entry name" value="SAM-dependent_MTases_sf"/>
</dbReference>
<evidence type="ECO:0000313" key="2">
    <source>
        <dbReference type="EMBL" id="TDR45828.1"/>
    </source>
</evidence>
<organism evidence="2 3">
    <name type="scientific">Tahibacter aquaticus</name>
    <dbReference type="NCBI Taxonomy" id="520092"/>
    <lineage>
        <taxon>Bacteria</taxon>
        <taxon>Pseudomonadati</taxon>
        <taxon>Pseudomonadota</taxon>
        <taxon>Gammaproteobacteria</taxon>
        <taxon>Lysobacterales</taxon>
        <taxon>Rhodanobacteraceae</taxon>
        <taxon>Tahibacter</taxon>
    </lineage>
</organism>
<protein>
    <submittedName>
        <fullName evidence="2">Methyltransferase family protein</fullName>
    </submittedName>
</protein>
<dbReference type="EMBL" id="SNZH01000004">
    <property type="protein sequence ID" value="TDR45828.1"/>
    <property type="molecule type" value="Genomic_DNA"/>
</dbReference>
<dbReference type="Gene3D" id="3.40.50.150">
    <property type="entry name" value="Vaccinia Virus protein VP39"/>
    <property type="match status" value="1"/>
</dbReference>
<dbReference type="GO" id="GO:0008168">
    <property type="term" value="F:methyltransferase activity"/>
    <property type="evidence" value="ECO:0007669"/>
    <property type="project" value="UniProtKB-KW"/>
</dbReference>
<dbReference type="PANTHER" id="PTHR43861:SF1">
    <property type="entry name" value="TRANS-ACONITATE 2-METHYLTRANSFERASE"/>
    <property type="match status" value="1"/>
</dbReference>
<dbReference type="AlphaFoldDB" id="A0A4R6Z2J1"/>
<evidence type="ECO:0000313" key="3">
    <source>
        <dbReference type="Proteomes" id="UP000295293"/>
    </source>
</evidence>
<sequence>MPLKTQLETILRPVARLLPRAIKIPLGRWWYGPAVAPPDTSSYDRRVQQEVSRFAEEEVINDLPPIFHYWSNTYLRPQLESFGFSYPEDFFARMIEAHARAKGKSVRIVSIGAGNCDSEMTIARLLKERGIADFRFECLDITDAMLKRGQTLANESGMAANFSFVNGDFNRWTPDGHYDVVMANQSLHHVMDLESLYSAIHQAIGNDGIFITSDMIGRNGHMRWPEALQIVQEFWKEMPESYRYNKQLRRTEHEFGNWDCSVEGFEGIRAEEVLPLAMQRFGFDFFLGYGNIIDPFIDRGFGPHFDPSKEWDRSFIDRIHARDEEEMLSGRIKPTHVLAVMRRDRTVTPKVWQHMTPEFCVRPPTGK</sequence>
<reference evidence="2 3" key="1">
    <citation type="submission" date="2019-03" db="EMBL/GenBank/DDBJ databases">
        <title>Genomic Encyclopedia of Type Strains, Phase IV (KMG-IV): sequencing the most valuable type-strain genomes for metagenomic binning, comparative biology and taxonomic classification.</title>
        <authorList>
            <person name="Goeker M."/>
        </authorList>
    </citation>
    <scope>NUCLEOTIDE SEQUENCE [LARGE SCALE GENOMIC DNA]</scope>
    <source>
        <strain evidence="2 3">DSM 21667</strain>
    </source>
</reference>
<keyword evidence="2" id="KW-0489">Methyltransferase</keyword>
<dbReference type="GO" id="GO:0032259">
    <property type="term" value="P:methylation"/>
    <property type="evidence" value="ECO:0007669"/>
    <property type="project" value="UniProtKB-KW"/>
</dbReference>
<dbReference type="PANTHER" id="PTHR43861">
    <property type="entry name" value="TRANS-ACONITATE 2-METHYLTRANSFERASE-RELATED"/>
    <property type="match status" value="1"/>
</dbReference>
<feature type="domain" description="Methyltransferase" evidence="1">
    <location>
        <begin position="104"/>
        <end position="240"/>
    </location>
</feature>
<dbReference type="Pfam" id="PF13847">
    <property type="entry name" value="Methyltransf_31"/>
    <property type="match status" value="1"/>
</dbReference>
<name>A0A4R6Z2J1_9GAMM</name>
<dbReference type="Proteomes" id="UP000295293">
    <property type="component" value="Unassembled WGS sequence"/>
</dbReference>
<evidence type="ECO:0000259" key="1">
    <source>
        <dbReference type="Pfam" id="PF13847"/>
    </source>
</evidence>
<proteinExistence type="predicted"/>
<dbReference type="RefSeq" id="WP_243745993.1">
    <property type="nucleotide sequence ID" value="NZ_SNZH01000004.1"/>
</dbReference>